<organism evidence="4 5">
    <name type="scientific">candidate division KSB3 bacterium</name>
    <dbReference type="NCBI Taxonomy" id="2044937"/>
    <lineage>
        <taxon>Bacteria</taxon>
        <taxon>candidate division KSB3</taxon>
    </lineage>
</organism>
<accession>A0A9D5Q7T9</accession>
<name>A0A9D5Q7T9_9BACT</name>
<evidence type="ECO:0000313" key="4">
    <source>
        <dbReference type="EMBL" id="MBD3326652.1"/>
    </source>
</evidence>
<evidence type="ECO:0000259" key="3">
    <source>
        <dbReference type="Pfam" id="PF13717"/>
    </source>
</evidence>
<keyword evidence="2" id="KW-1133">Transmembrane helix</keyword>
<keyword evidence="2" id="KW-0812">Transmembrane</keyword>
<dbReference type="Proteomes" id="UP000649604">
    <property type="component" value="Unassembled WGS sequence"/>
</dbReference>
<feature type="transmembrane region" description="Helical" evidence="2">
    <location>
        <begin position="369"/>
        <end position="390"/>
    </location>
</feature>
<dbReference type="EMBL" id="WJJP01000613">
    <property type="protein sequence ID" value="MBD3326652.1"/>
    <property type="molecule type" value="Genomic_DNA"/>
</dbReference>
<reference evidence="4" key="1">
    <citation type="submission" date="2019-11" db="EMBL/GenBank/DDBJ databases">
        <title>Microbial mats filling the niche in hypersaline microbial mats.</title>
        <authorList>
            <person name="Wong H.L."/>
            <person name="Macleod F.I."/>
            <person name="White R.A. III"/>
            <person name="Burns B.P."/>
        </authorList>
    </citation>
    <scope>NUCLEOTIDE SEQUENCE</scope>
    <source>
        <strain evidence="4">Rbin_158</strain>
    </source>
</reference>
<protein>
    <recommendedName>
        <fullName evidence="3">Zinc finger/thioredoxin putative domain-containing protein</fullName>
    </recommendedName>
</protein>
<evidence type="ECO:0000256" key="2">
    <source>
        <dbReference type="SAM" id="Phobius"/>
    </source>
</evidence>
<dbReference type="Pfam" id="PF13717">
    <property type="entry name" value="Zn_ribbon_4"/>
    <property type="match status" value="1"/>
</dbReference>
<comment type="caution">
    <text evidence="4">The sequence shown here is derived from an EMBL/GenBank/DDBJ whole genome shotgun (WGS) entry which is preliminary data.</text>
</comment>
<sequence length="413" mass="46867">MAQSLTLKSISPKLRIVKPKTPPKDAPVTKAYHTTRVTALEGGLNLNRQDGGLVKYADISLLLVFRLDADPDTWYLEVFVYGQAAPFRLSQKVINYRQFLPQVSQRSKDNFAAFLLYLINQLDSVYIDENTLEFLKTQKVISYPDFSLFEEYTRQLWFQLMTWMKFRCEHCGEVYWVDESKVTEQGAKTKCVKCQQIITVKKRPKPEPFTSKEARKTVSCPHCQYENPEGSQFCVMCQKPLVSFTPTPKPQAPPSRSEPAPQQAPEAPPEPTEQVPSPAPDLSTLPLQARTQIRTNLSLREIALSLQEDINTLENKFAWFTKFSKTMQVLGFVFLIGGILIAAYIYFVIPNPEPPEVFTSQQRLTYAGMALGTGFLLSLASIIVSNIISLNLEIERNTKVTALLIQRLLSKQE</sequence>
<feature type="domain" description="Zinc finger/thioredoxin putative" evidence="3">
    <location>
        <begin position="164"/>
        <end position="198"/>
    </location>
</feature>
<evidence type="ECO:0000313" key="5">
    <source>
        <dbReference type="Proteomes" id="UP000649604"/>
    </source>
</evidence>
<evidence type="ECO:0000256" key="1">
    <source>
        <dbReference type="SAM" id="MobiDB-lite"/>
    </source>
</evidence>
<feature type="region of interest" description="Disordered" evidence="1">
    <location>
        <begin position="246"/>
        <end position="283"/>
    </location>
</feature>
<dbReference type="InterPro" id="IPR011723">
    <property type="entry name" value="Znf/thioredoxin_put"/>
</dbReference>
<feature type="transmembrane region" description="Helical" evidence="2">
    <location>
        <begin position="329"/>
        <end position="349"/>
    </location>
</feature>
<proteinExistence type="predicted"/>
<keyword evidence="2" id="KW-0472">Membrane</keyword>
<gene>
    <name evidence="4" type="ORF">GF339_18860</name>
</gene>
<dbReference type="AlphaFoldDB" id="A0A9D5Q7T9"/>
<dbReference type="NCBIfam" id="TIGR02098">
    <property type="entry name" value="MJ0042_CXXC"/>
    <property type="match status" value="1"/>
</dbReference>